<dbReference type="NCBIfam" id="TIGR04282">
    <property type="entry name" value="glyco_like_cofC"/>
    <property type="match status" value="1"/>
</dbReference>
<dbReference type="PANTHER" id="PTHR36529:SF1">
    <property type="entry name" value="GLYCOSYLTRANSFERASE"/>
    <property type="match status" value="1"/>
</dbReference>
<dbReference type="PANTHER" id="PTHR36529">
    <property type="entry name" value="SLL1095 PROTEIN"/>
    <property type="match status" value="1"/>
</dbReference>
<keyword evidence="2" id="KW-1185">Reference proteome</keyword>
<dbReference type="Pfam" id="PF09837">
    <property type="entry name" value="DUF2064"/>
    <property type="match status" value="1"/>
</dbReference>
<accession>A0A1P8WRA4</accession>
<dbReference type="STRING" id="1891926.Fuma_06217"/>
<gene>
    <name evidence="1" type="ORF">Fuma_06217</name>
</gene>
<dbReference type="GO" id="GO:0016740">
    <property type="term" value="F:transferase activity"/>
    <property type="evidence" value="ECO:0007669"/>
    <property type="project" value="UniProtKB-KW"/>
</dbReference>
<dbReference type="InterPro" id="IPR018641">
    <property type="entry name" value="Trfase_1_rSAM/seldom-assoc"/>
</dbReference>
<dbReference type="RefSeq" id="WP_077027553.1">
    <property type="nucleotide sequence ID" value="NZ_CP017641.1"/>
</dbReference>
<dbReference type="SUPFAM" id="SSF53448">
    <property type="entry name" value="Nucleotide-diphospho-sugar transferases"/>
    <property type="match status" value="1"/>
</dbReference>
<keyword evidence="1" id="KW-0808">Transferase</keyword>
<protein>
    <submittedName>
        <fullName evidence="1">Transferase 1, rSAM/selenodomain-associated</fullName>
    </submittedName>
</protein>
<sequence>MNVLGMFARHPTPGKTKTRLAATIGDHAAVELYAAFVEDLLLRCGDLADSFVAAVTPDDANTRDWFSERLPNNAQLWFQPDSGLGGRIEWFFREAIQQPGYKAVLIGSDSPDMPDAIIESAFQELDGCDVVIAPANDGGFVLIGLKDPAAAAELFTDVVWSAPTTLLDTLRAARRHQLSVNLLQPWYDIDTVENLGTLMALQQCKGSGAAKCEATSRVLSKHLATLGQRQDTK</sequence>
<dbReference type="AlphaFoldDB" id="A0A1P8WRA4"/>
<dbReference type="KEGG" id="fmr:Fuma_06217"/>
<reference evidence="1 2" key="1">
    <citation type="journal article" date="2016" name="Front. Microbiol.">
        <title>Fuerstia marisgermanicae gen. nov., sp. nov., an Unusual Member of the Phylum Planctomycetes from the German Wadden Sea.</title>
        <authorList>
            <person name="Kohn T."/>
            <person name="Heuer A."/>
            <person name="Jogler M."/>
            <person name="Vollmers J."/>
            <person name="Boedeker C."/>
            <person name="Bunk B."/>
            <person name="Rast P."/>
            <person name="Borchert D."/>
            <person name="Glockner I."/>
            <person name="Freese H.M."/>
            <person name="Klenk H.P."/>
            <person name="Overmann J."/>
            <person name="Kaster A.K."/>
            <person name="Rohde M."/>
            <person name="Wiegand S."/>
            <person name="Jogler C."/>
        </authorList>
    </citation>
    <scope>NUCLEOTIDE SEQUENCE [LARGE SCALE GENOMIC DNA]</scope>
    <source>
        <strain evidence="1 2">NH11</strain>
    </source>
</reference>
<name>A0A1P8WRA4_9PLAN</name>
<organism evidence="1 2">
    <name type="scientific">Fuerstiella marisgermanici</name>
    <dbReference type="NCBI Taxonomy" id="1891926"/>
    <lineage>
        <taxon>Bacteria</taxon>
        <taxon>Pseudomonadati</taxon>
        <taxon>Planctomycetota</taxon>
        <taxon>Planctomycetia</taxon>
        <taxon>Planctomycetales</taxon>
        <taxon>Planctomycetaceae</taxon>
        <taxon>Fuerstiella</taxon>
    </lineage>
</organism>
<dbReference type="InterPro" id="IPR029044">
    <property type="entry name" value="Nucleotide-diphossugar_trans"/>
</dbReference>
<evidence type="ECO:0000313" key="1">
    <source>
        <dbReference type="EMBL" id="APZ96548.1"/>
    </source>
</evidence>
<dbReference type="EMBL" id="CP017641">
    <property type="protein sequence ID" value="APZ96548.1"/>
    <property type="molecule type" value="Genomic_DNA"/>
</dbReference>
<dbReference type="Gene3D" id="3.90.550.10">
    <property type="entry name" value="Spore Coat Polysaccharide Biosynthesis Protein SpsA, Chain A"/>
    <property type="match status" value="1"/>
</dbReference>
<dbReference type="OrthoDB" id="9810303at2"/>
<evidence type="ECO:0000313" key="2">
    <source>
        <dbReference type="Proteomes" id="UP000187735"/>
    </source>
</evidence>
<proteinExistence type="predicted"/>
<dbReference type="Proteomes" id="UP000187735">
    <property type="component" value="Chromosome"/>
</dbReference>